<feature type="compositionally biased region" description="Polar residues" evidence="1">
    <location>
        <begin position="107"/>
        <end position="136"/>
    </location>
</feature>
<evidence type="ECO:0000313" key="2">
    <source>
        <dbReference type="EMBL" id="KAF3040277.1"/>
    </source>
</evidence>
<proteinExistence type="predicted"/>
<dbReference type="OrthoDB" id="2011769at2759"/>
<dbReference type="EMBL" id="SWKV01000026">
    <property type="protein sequence ID" value="KAF3040277.1"/>
    <property type="molecule type" value="Genomic_DNA"/>
</dbReference>
<feature type="compositionally biased region" description="Pro residues" evidence="1">
    <location>
        <begin position="280"/>
        <end position="297"/>
    </location>
</feature>
<feature type="compositionally biased region" description="Low complexity" evidence="1">
    <location>
        <begin position="699"/>
        <end position="719"/>
    </location>
</feature>
<protein>
    <submittedName>
        <fullName evidence="2">Uncharacterized protein</fullName>
    </submittedName>
</protein>
<evidence type="ECO:0000256" key="1">
    <source>
        <dbReference type="SAM" id="MobiDB-lite"/>
    </source>
</evidence>
<feature type="compositionally biased region" description="Acidic residues" evidence="1">
    <location>
        <begin position="384"/>
        <end position="445"/>
    </location>
</feature>
<feature type="compositionally biased region" description="Acidic residues" evidence="1">
    <location>
        <begin position="32"/>
        <end position="44"/>
    </location>
</feature>
<feature type="region of interest" description="Disordered" evidence="1">
    <location>
        <begin position="1"/>
        <end position="140"/>
    </location>
</feature>
<dbReference type="PANTHER" id="PTHR35711">
    <property type="entry name" value="EXPRESSED PROTEIN"/>
    <property type="match status" value="1"/>
</dbReference>
<dbReference type="Proteomes" id="UP000758155">
    <property type="component" value="Unassembled WGS sequence"/>
</dbReference>
<feature type="compositionally biased region" description="Basic and acidic residues" evidence="1">
    <location>
        <begin position="93"/>
        <end position="102"/>
    </location>
</feature>
<keyword evidence="3" id="KW-1185">Reference proteome</keyword>
<reference evidence="2" key="1">
    <citation type="submission" date="2019-04" db="EMBL/GenBank/DDBJ databases">
        <title>Sequencing of skin fungus with MAO and IRED activity.</title>
        <authorList>
            <person name="Marsaioli A.J."/>
            <person name="Bonatto J.M.C."/>
            <person name="Reis Junior O."/>
        </authorList>
    </citation>
    <scope>NUCLEOTIDE SEQUENCE</scope>
    <source>
        <strain evidence="2">28M1</strain>
    </source>
</reference>
<organism evidence="2 3">
    <name type="scientific">Didymella heteroderae</name>
    <dbReference type="NCBI Taxonomy" id="1769908"/>
    <lineage>
        <taxon>Eukaryota</taxon>
        <taxon>Fungi</taxon>
        <taxon>Dikarya</taxon>
        <taxon>Ascomycota</taxon>
        <taxon>Pezizomycotina</taxon>
        <taxon>Dothideomycetes</taxon>
        <taxon>Pleosporomycetidae</taxon>
        <taxon>Pleosporales</taxon>
        <taxon>Pleosporineae</taxon>
        <taxon>Didymellaceae</taxon>
        <taxon>Didymella</taxon>
    </lineage>
</organism>
<feature type="region of interest" description="Disordered" evidence="1">
    <location>
        <begin position="837"/>
        <end position="859"/>
    </location>
</feature>
<sequence length="859" mass="94586">MPNEQDHIGRTGAAGMSAMQTAPSTIPPTTAAEEEVPADVDEPPEQGRTPRPAPLKIQHSSSFTKISSKPGIDRKTSLLTSALQSASNTSSPVDDHSDRDPPRGMSCISTWSNSTISTAGLTSDEGFTSPGTRTCTPSPPLPSTMIHTMLPPFTQKPSEQRLKFTGQENDTIAAPKATTPAGEPGVEATLGRKRCIMFACGGKKEEKKPVEAPAKPTTPPPTEEPLKRACTIKFACAKPAATPASAADEPAKRPCTIKFACPAPKASTEVESKPKAPRRPASPAPPPRRIPTSPKPSPRAHRDSDSTVRNNSPISVRKVSMVDRTRRLSQNSELARTEAYRFHEFASSEEEVEEWTQEITCHRSRLTVGDTLRVENNLRQLVEEVEEEALDDDEDDDDDAADDEEDDDDDDEDEDNSDAYSDVTDEGFQTDDEEGFAVSDDESDAGSDYNWWAPGGSTAATSIDHIGNLRPKNHRTVSESSIGSLESRKNGFKMFEREQGQRADGPSGHSIKRKKSKPVNIRAPEPELPDSTDFVCGTLDEDRPAEEAYMSNLERRRAAKHKPAPQDIDPSFPASDPELAEEDEEDEVDDIENPSESDNYFMMHERMDIIDGAPRGRRRDTLKQRSPPAHSPKRLRSPVPVKRIVHRSPPPPMKRAVHRSPPPPTAKRAGHRSPPPSTKKAVHRSPPPNRTLFGKSPVRARSPAPIRLRSPPPSRRGSANIMAARQRSDMSIKFGGIGERQVLTVSASLPRTPITAHRNPLEYDDDDDEATSTNDMPVRRAIDIQVGLEKKRQRRREQLYRKQHRKSTKEKRPPVPGRGAERMRDVGLQMAAHKGKTTAFNPFHVPATPDQANMHVLSV</sequence>
<feature type="region of interest" description="Disordered" evidence="1">
    <location>
        <begin position="202"/>
        <end position="227"/>
    </location>
</feature>
<dbReference type="Pfam" id="PF10446">
    <property type="entry name" value="DUF2457"/>
    <property type="match status" value="1"/>
</dbReference>
<name>A0A9P4WS79_9PLEO</name>
<feature type="region of interest" description="Disordered" evidence="1">
    <location>
        <begin position="753"/>
        <end position="824"/>
    </location>
</feature>
<comment type="caution">
    <text evidence="2">The sequence shown here is derived from an EMBL/GenBank/DDBJ whole genome shotgun (WGS) entry which is preliminary data.</text>
</comment>
<feature type="compositionally biased region" description="Basic residues" evidence="1">
    <location>
        <begin position="791"/>
        <end position="809"/>
    </location>
</feature>
<feature type="compositionally biased region" description="Low complexity" evidence="1">
    <location>
        <begin position="77"/>
        <end position="91"/>
    </location>
</feature>
<accession>A0A9P4WS79</accession>
<dbReference type="AlphaFoldDB" id="A0A9P4WS79"/>
<feature type="compositionally biased region" description="Polar residues" evidence="1">
    <location>
        <begin position="58"/>
        <end position="67"/>
    </location>
</feature>
<feature type="region of interest" description="Disordered" evidence="1">
    <location>
        <begin position="384"/>
        <end position="733"/>
    </location>
</feature>
<feature type="compositionally biased region" description="Basic and acidic residues" evidence="1">
    <location>
        <begin position="486"/>
        <end position="501"/>
    </location>
</feature>
<dbReference type="InterPro" id="IPR018853">
    <property type="entry name" value="DUF2457"/>
</dbReference>
<feature type="region of interest" description="Disordered" evidence="1">
    <location>
        <begin position="241"/>
        <end position="337"/>
    </location>
</feature>
<feature type="compositionally biased region" description="Acidic residues" evidence="1">
    <location>
        <begin position="578"/>
        <end position="595"/>
    </location>
</feature>
<gene>
    <name evidence="2" type="ORF">E8E12_005217</name>
</gene>
<dbReference type="PANTHER" id="PTHR35711:SF1">
    <property type="entry name" value="ECTODERMAL, ISOFORM F"/>
    <property type="match status" value="1"/>
</dbReference>
<evidence type="ECO:0000313" key="3">
    <source>
        <dbReference type="Proteomes" id="UP000758155"/>
    </source>
</evidence>